<dbReference type="GO" id="GO:0005524">
    <property type="term" value="F:ATP binding"/>
    <property type="evidence" value="ECO:0007669"/>
    <property type="project" value="UniProtKB-KW"/>
</dbReference>
<feature type="compositionally biased region" description="Polar residues" evidence="5">
    <location>
        <begin position="189"/>
        <end position="202"/>
    </location>
</feature>
<dbReference type="GO" id="GO:0006744">
    <property type="term" value="P:ubiquinone biosynthetic process"/>
    <property type="evidence" value="ECO:0007669"/>
    <property type="project" value="TreeGrafter"/>
</dbReference>
<evidence type="ECO:0000256" key="3">
    <source>
        <dbReference type="ARBA" id="ARBA00022741"/>
    </source>
</evidence>
<feature type="domain" description="ABC1 atypical kinase-like" evidence="6">
    <location>
        <begin position="515"/>
        <end position="757"/>
    </location>
</feature>
<evidence type="ECO:0000256" key="1">
    <source>
        <dbReference type="ARBA" id="ARBA00009670"/>
    </source>
</evidence>
<evidence type="ECO:0000256" key="5">
    <source>
        <dbReference type="SAM" id="MobiDB-lite"/>
    </source>
</evidence>
<dbReference type="RefSeq" id="XP_037152745.1">
    <property type="nucleotide sequence ID" value="XM_037291310.1"/>
</dbReference>
<feature type="compositionally biased region" description="Basic and acidic residues" evidence="5">
    <location>
        <begin position="270"/>
        <end position="284"/>
    </location>
</feature>
<gene>
    <name evidence="7" type="ORF">HO133_000371</name>
</gene>
<dbReference type="GO" id="GO:0016740">
    <property type="term" value="F:transferase activity"/>
    <property type="evidence" value="ECO:0007669"/>
    <property type="project" value="UniProtKB-KW"/>
</dbReference>
<feature type="region of interest" description="Disordered" evidence="5">
    <location>
        <begin position="66"/>
        <end position="104"/>
    </location>
</feature>
<accession>A0A8H6CHA3</accession>
<dbReference type="SUPFAM" id="SSF56112">
    <property type="entry name" value="Protein kinase-like (PK-like)"/>
    <property type="match status" value="1"/>
</dbReference>
<sequence>MTGRRLLDIAAIFKASQGVAAKHVALRQHQLDVYSKTSSLAKAVKSQTDRVTLTVKAASVLAERFNGPEPDYSTQASQPRKSTQGAPIPSQDGASGTTEGSVKKDGLSQDHFYERPDQNAAADPPPDANLGVRQEKAKRYPLPDGSMLPADTAEVPERDKDSYNELPQTEPAKAPLADGREETDEGLQPTLSGRTSIPNPTKGTDPVIAEKSKTLQRQAEKRTLFQAVELSPPAHSEELDLKADQDWDVFYTPLSSDGQVHSALPRVTVPKDTEDAQESDKHVSDAQINQDVFSSASSKMEERPVPQAQAVPEQEQLSDEAYTELFHSPRVARMLGGHPKPSKPLHEKDQVSSSVRTSGQESQDGAQNPPAGIVDSTPSQAKSSEDMHDLITDMAEDAEARSADPSQLPTDLEPGPTKPPYKMQESRVPSSRFGRFWQYGGLATSMAFGAVGESLRRATGGSGDAVGSLMLSAGNMERLVAKLSRMRGAALKLGQMMSFQDSRMLPGPINEVLQRVQDSADYMPASQRNKVLASNLGADWRDLFSSFDEKPLAAASIGQVHSAILKSSGQRVAVKVQYPGVADSIDSDLSNLSILLTASRLLPKGLFLDKTIANARTELAWECDYVREAEMGERFRGLLADEEDVFHVPTIISEASGPQVLTAEFLHGTGVTKVQNFTQEQRDWIGTQILRLCLREITEFRFMQTDPNWTNFLYNASTHKLELLDFGASREFPDHFIEPYIRTLLAASRCDRAAVRDLSIQLGYLTGHESQAMLNAHVGSVLTLAEPFAENAAEVYDFRDQTITDRVRGFIPVMVRERLAPPPEETYSLHRKLSGAFLLCAKLGARVRCREMFANAMSSAHIE</sequence>
<keyword evidence="2" id="KW-0808">Transferase</keyword>
<proteinExistence type="inferred from homology"/>
<feature type="region of interest" description="Disordered" evidence="5">
    <location>
        <begin position="270"/>
        <end position="385"/>
    </location>
</feature>
<keyword evidence="8" id="KW-1185">Reference proteome</keyword>
<reference evidence="7 8" key="1">
    <citation type="journal article" date="2020" name="Genomics">
        <title>Complete, high-quality genomes from long-read metagenomic sequencing of two wolf lichen thalli reveals enigmatic genome architecture.</title>
        <authorList>
            <person name="McKenzie S.K."/>
            <person name="Walston R.F."/>
            <person name="Allen J.L."/>
        </authorList>
    </citation>
    <scope>NUCLEOTIDE SEQUENCE [LARGE SCALE GENOMIC DNA]</scope>
    <source>
        <strain evidence="7">WasteWater1</strain>
    </source>
</reference>
<dbReference type="Proteomes" id="UP000593566">
    <property type="component" value="Unassembled WGS sequence"/>
</dbReference>
<dbReference type="InterPro" id="IPR004147">
    <property type="entry name" value="ABC1_dom"/>
</dbReference>
<feature type="compositionally biased region" description="Polar residues" evidence="5">
    <location>
        <begin position="351"/>
        <end position="366"/>
    </location>
</feature>
<keyword evidence="4" id="KW-0067">ATP-binding</keyword>
<feature type="compositionally biased region" description="Polar residues" evidence="5">
    <location>
        <begin position="286"/>
        <end position="298"/>
    </location>
</feature>
<evidence type="ECO:0000313" key="7">
    <source>
        <dbReference type="EMBL" id="KAF6223528.1"/>
    </source>
</evidence>
<feature type="compositionally biased region" description="Basic and acidic residues" evidence="5">
    <location>
        <begin position="208"/>
        <end position="223"/>
    </location>
</feature>
<dbReference type="Pfam" id="PF03109">
    <property type="entry name" value="ABC1"/>
    <property type="match status" value="1"/>
</dbReference>
<evidence type="ECO:0000313" key="8">
    <source>
        <dbReference type="Proteomes" id="UP000593566"/>
    </source>
</evidence>
<dbReference type="InterPro" id="IPR051409">
    <property type="entry name" value="Atypical_kinase_ADCK"/>
</dbReference>
<feature type="region of interest" description="Disordered" evidence="5">
    <location>
        <begin position="398"/>
        <end position="427"/>
    </location>
</feature>
<evidence type="ECO:0000259" key="6">
    <source>
        <dbReference type="Pfam" id="PF03109"/>
    </source>
</evidence>
<feature type="region of interest" description="Disordered" evidence="5">
    <location>
        <begin position="138"/>
        <end position="229"/>
    </location>
</feature>
<dbReference type="GeneID" id="59328790"/>
<dbReference type="InterPro" id="IPR034646">
    <property type="entry name" value="ADCK3_dom"/>
</dbReference>
<comment type="caution">
    <text evidence="7">The sequence shown here is derived from an EMBL/GenBank/DDBJ whole genome shotgun (WGS) entry which is preliminary data.</text>
</comment>
<protein>
    <recommendedName>
        <fullName evidence="6">ABC1 atypical kinase-like domain-containing protein</fullName>
    </recommendedName>
</protein>
<dbReference type="AlphaFoldDB" id="A0A8H6CHA3"/>
<keyword evidence="3" id="KW-0547">Nucleotide-binding</keyword>
<dbReference type="PANTHER" id="PTHR43851:SF3">
    <property type="entry name" value="COENZYME Q8"/>
    <property type="match status" value="1"/>
</dbReference>
<evidence type="ECO:0000256" key="2">
    <source>
        <dbReference type="ARBA" id="ARBA00022679"/>
    </source>
</evidence>
<evidence type="ECO:0000256" key="4">
    <source>
        <dbReference type="ARBA" id="ARBA00022840"/>
    </source>
</evidence>
<dbReference type="CDD" id="cd13970">
    <property type="entry name" value="ABC1_ADCK3"/>
    <property type="match status" value="1"/>
</dbReference>
<organism evidence="7 8">
    <name type="scientific">Letharia lupina</name>
    <dbReference type="NCBI Taxonomy" id="560253"/>
    <lineage>
        <taxon>Eukaryota</taxon>
        <taxon>Fungi</taxon>
        <taxon>Dikarya</taxon>
        <taxon>Ascomycota</taxon>
        <taxon>Pezizomycotina</taxon>
        <taxon>Lecanoromycetes</taxon>
        <taxon>OSLEUM clade</taxon>
        <taxon>Lecanoromycetidae</taxon>
        <taxon>Lecanorales</taxon>
        <taxon>Lecanorineae</taxon>
        <taxon>Parmeliaceae</taxon>
        <taxon>Letharia</taxon>
    </lineage>
</organism>
<dbReference type="PANTHER" id="PTHR43851">
    <property type="match status" value="1"/>
</dbReference>
<name>A0A8H6CHA3_9LECA</name>
<dbReference type="EMBL" id="JACCJB010000010">
    <property type="protein sequence ID" value="KAF6223528.1"/>
    <property type="molecule type" value="Genomic_DNA"/>
</dbReference>
<feature type="compositionally biased region" description="Polar residues" evidence="5">
    <location>
        <begin position="72"/>
        <end position="85"/>
    </location>
</feature>
<dbReference type="InterPro" id="IPR011009">
    <property type="entry name" value="Kinase-like_dom_sf"/>
</dbReference>
<comment type="similarity">
    <text evidence="1">Belongs to the protein kinase superfamily. ADCK protein kinase family.</text>
</comment>